<reference evidence="2 3" key="1">
    <citation type="submission" date="2017-07" db="EMBL/GenBank/DDBJ databases">
        <authorList>
            <person name="Sun Z.S."/>
            <person name="Albrecht U."/>
            <person name="Echele G."/>
            <person name="Lee C.C."/>
        </authorList>
    </citation>
    <scope>NUCLEOTIDE SEQUENCE [LARGE SCALE GENOMIC DNA]</scope>
    <source>
        <strain evidence="2 3">CGMCC 1.12672</strain>
    </source>
</reference>
<dbReference type="Proteomes" id="UP000219494">
    <property type="component" value="Unassembled WGS sequence"/>
</dbReference>
<feature type="transmembrane region" description="Helical" evidence="1">
    <location>
        <begin position="116"/>
        <end position="149"/>
    </location>
</feature>
<dbReference type="EMBL" id="OBMI01000001">
    <property type="protein sequence ID" value="SOB78571.1"/>
    <property type="molecule type" value="Genomic_DNA"/>
</dbReference>
<accession>A0A285Q9R4</accession>
<feature type="transmembrane region" description="Helical" evidence="1">
    <location>
        <begin position="21"/>
        <end position="42"/>
    </location>
</feature>
<feature type="transmembrane region" description="Helical" evidence="1">
    <location>
        <begin position="155"/>
        <end position="174"/>
    </location>
</feature>
<proteinExistence type="predicted"/>
<evidence type="ECO:0000256" key="1">
    <source>
        <dbReference type="SAM" id="Phobius"/>
    </source>
</evidence>
<protein>
    <submittedName>
        <fullName evidence="2">Uncharacterized protein</fullName>
    </submittedName>
</protein>
<feature type="transmembrane region" description="Helical" evidence="1">
    <location>
        <begin position="75"/>
        <end position="95"/>
    </location>
</feature>
<dbReference type="AlphaFoldDB" id="A0A285Q9R4"/>
<feature type="transmembrane region" description="Helical" evidence="1">
    <location>
        <begin position="186"/>
        <end position="206"/>
    </location>
</feature>
<gene>
    <name evidence="2" type="ORF">SAMN06297144_0077</name>
</gene>
<keyword evidence="1" id="KW-1133">Transmembrane helix</keyword>
<name>A0A285Q9R4_9SPHN</name>
<organism evidence="2 3">
    <name type="scientific">Sphingomonas guangdongensis</name>
    <dbReference type="NCBI Taxonomy" id="1141890"/>
    <lineage>
        <taxon>Bacteria</taxon>
        <taxon>Pseudomonadati</taxon>
        <taxon>Pseudomonadota</taxon>
        <taxon>Alphaproteobacteria</taxon>
        <taxon>Sphingomonadales</taxon>
        <taxon>Sphingomonadaceae</taxon>
        <taxon>Sphingomonas</taxon>
    </lineage>
</organism>
<dbReference type="OrthoDB" id="7554925at2"/>
<keyword evidence="3" id="KW-1185">Reference proteome</keyword>
<sequence>MSIHPAAPFRRALELWRGDRALLLPVAGLFMFVPQWAVLMLVPDMPRAVPPDADDAALRAWTEAVVTWAGQHGPWYLLAPALALAGSLAIMALYLDPARPSLGGALRRAALLFLRYLLASILVALPAGALLMPALASPLLLVAVLAPIFYLFGRTMLAGPVIVAEAPVGAVAAVARSWRLTTGHGWVLAACYGAIMLGAQMVGGLFLQLGEAGGANPVIRALTDGLAAAATATAALTLVLVEVALYRRLASSGT</sequence>
<evidence type="ECO:0000313" key="2">
    <source>
        <dbReference type="EMBL" id="SOB78571.1"/>
    </source>
</evidence>
<keyword evidence="1" id="KW-0472">Membrane</keyword>
<feature type="transmembrane region" description="Helical" evidence="1">
    <location>
        <begin position="226"/>
        <end position="246"/>
    </location>
</feature>
<keyword evidence="1" id="KW-0812">Transmembrane</keyword>
<evidence type="ECO:0000313" key="3">
    <source>
        <dbReference type="Proteomes" id="UP000219494"/>
    </source>
</evidence>
<dbReference type="RefSeq" id="WP_097062074.1">
    <property type="nucleotide sequence ID" value="NZ_OBMI01000001.1"/>
</dbReference>